<feature type="repeat" description="TPR" evidence="1">
    <location>
        <begin position="155"/>
        <end position="188"/>
    </location>
</feature>
<dbReference type="PROSITE" id="PS50005">
    <property type="entry name" value="TPR"/>
    <property type="match status" value="1"/>
</dbReference>
<feature type="region of interest" description="Disordered" evidence="2">
    <location>
        <begin position="1"/>
        <end position="20"/>
    </location>
</feature>
<evidence type="ECO:0000256" key="2">
    <source>
        <dbReference type="SAM" id="MobiDB-lite"/>
    </source>
</evidence>
<feature type="domain" description="CHAT" evidence="3">
    <location>
        <begin position="805"/>
        <end position="1085"/>
    </location>
</feature>
<dbReference type="InterPro" id="IPR019734">
    <property type="entry name" value="TPR_rpt"/>
</dbReference>
<dbReference type="InterPro" id="IPR011990">
    <property type="entry name" value="TPR-like_helical_dom_sf"/>
</dbReference>
<dbReference type="Pfam" id="PF12770">
    <property type="entry name" value="CHAT"/>
    <property type="match status" value="1"/>
</dbReference>
<dbReference type="InterPro" id="IPR024983">
    <property type="entry name" value="CHAT_dom"/>
</dbReference>
<evidence type="ECO:0000256" key="1">
    <source>
        <dbReference type="PROSITE-ProRule" id="PRU00339"/>
    </source>
</evidence>
<gene>
    <name evidence="4" type="ORF">RDB_LOCUS76640</name>
</gene>
<accession>A0A8H3HV62</accession>
<keyword evidence="1" id="KW-0802">TPR repeat</keyword>
<dbReference type="EMBL" id="CAJNJQ010001542">
    <property type="protein sequence ID" value="CAE7142575.1"/>
    <property type="molecule type" value="Genomic_DNA"/>
</dbReference>
<name>A0A8H3HV62_9AGAM</name>
<evidence type="ECO:0000313" key="5">
    <source>
        <dbReference type="Proteomes" id="UP000663827"/>
    </source>
</evidence>
<dbReference type="OrthoDB" id="191918at2759"/>
<dbReference type="AlphaFoldDB" id="A0A8H3HV62"/>
<dbReference type="PANTHER" id="PTHR19959:SF119">
    <property type="entry name" value="FUNGAL LIPASE-LIKE DOMAIN-CONTAINING PROTEIN"/>
    <property type="match status" value="1"/>
</dbReference>
<evidence type="ECO:0000259" key="3">
    <source>
        <dbReference type="Pfam" id="PF12770"/>
    </source>
</evidence>
<sequence length="1086" mass="121299">MILGVRADTDQNPDDFNEGGYSHVTNFQDSGRLDELTKGVECLSQAVVLTPDSDPEEALRLTTLGASYTDQFRRMGELDDLDKSIEYFSRAVTLTPEGHPDMPIRFGNLGSSHTYRYQRLGELVDLERSIEYSSRAVTLTSEGHPDMPISLCNLGTSYTDRYQRLGELDDLDKSIEYFSRAVTLTPEGHPGMPLRLGNLGSSYRCRYQRLGELNDLERSIESFSRAVTLTPEGHPDMPLRLSDLGSSYTDRFWRLGKHADLEKLIEYNLRAVALTPDGHRDMPVRLGNLGTSYRCRYQRLGELDDLEKSVEYNSRAIALTSEGHPDMPRRLSNLGVSYTYRYQRLAELDDLKSSVEYNFRAVTLTSEDHPDMPISLGNLGTSYTYRYQCLGELDDLEKSIEYHSSAIALTPEGHPDMSLRLGNLGLSYADRFSRLGEFADLEQSIEYCARAVALTSEDHPDMPARLGSLGSSYLNRFQSLGELDDLKRSMECNSRALTLTPDGHPDLSSRHFNCGYSLLYQYLHSGTLDHLLSSLNSFRTASRLLTGAPQDKFKHALHWANLASEHQCLNPLEAYQTAIDLLPQFIWLGATTKQRYQGLSIAKNLAVNASFTAIQSSNHSLALEWLEQTRCVVWNQSLMVRSPLHQLRSSHPSLADRLEIAGSHLHTSGLENRAIQVTQGPTSGMSNAEQAGRQRRHLAMTYQGMLTEIRQLAGFGDFLQPTKLDQLFRAVRNGPVVVINCHTDRCDALIILPSNNQVRHLPLPNFTQRVARRAQADLLGSLREKQLRGIRFFQEQKHEDSMGRILKSLWRDIVQPVLIFLGYMDGVPREQLPHITWCPTGPLAFLPLHAAGDYSHPRSRVFDYVISSYTPTLSALLASTPSSLNYDCRVLAVGQAATPGCSPLPGTTKELELVQTHTHNKAEYTQLVDSQATATAVLDAMEHHDWVHLACHAHQNVKDPTKSGFYLHDGILDLTAINQRSLRNKGLAFLSACQTAAGDEELPDEAIHLASGMLMAGYSSVIATMWSVVDEDAPFVADKVYAQLLEGGKLGNGEAGRALHDAVARLREKVGEDKFGRWVPYIHFGS</sequence>
<protein>
    <recommendedName>
        <fullName evidence="3">CHAT domain-containing protein</fullName>
    </recommendedName>
</protein>
<dbReference type="Gene3D" id="1.25.40.10">
    <property type="entry name" value="Tetratricopeptide repeat domain"/>
    <property type="match status" value="3"/>
</dbReference>
<comment type="caution">
    <text evidence="4">The sequence shown here is derived from an EMBL/GenBank/DDBJ whole genome shotgun (WGS) entry which is preliminary data.</text>
</comment>
<dbReference type="PANTHER" id="PTHR19959">
    <property type="entry name" value="KINESIN LIGHT CHAIN"/>
    <property type="match status" value="1"/>
</dbReference>
<reference evidence="4" key="1">
    <citation type="submission" date="2021-01" db="EMBL/GenBank/DDBJ databases">
        <authorList>
            <person name="Kaushik A."/>
        </authorList>
    </citation>
    <scope>NUCLEOTIDE SEQUENCE</scope>
    <source>
        <strain evidence="4">AG5</strain>
    </source>
</reference>
<dbReference type="Proteomes" id="UP000663827">
    <property type="component" value="Unassembled WGS sequence"/>
</dbReference>
<organism evidence="4 5">
    <name type="scientific">Rhizoctonia solani</name>
    <dbReference type="NCBI Taxonomy" id="456999"/>
    <lineage>
        <taxon>Eukaryota</taxon>
        <taxon>Fungi</taxon>
        <taxon>Dikarya</taxon>
        <taxon>Basidiomycota</taxon>
        <taxon>Agaricomycotina</taxon>
        <taxon>Agaricomycetes</taxon>
        <taxon>Cantharellales</taxon>
        <taxon>Ceratobasidiaceae</taxon>
        <taxon>Rhizoctonia</taxon>
    </lineage>
</organism>
<dbReference type="SUPFAM" id="SSF81901">
    <property type="entry name" value="HCP-like"/>
    <property type="match status" value="1"/>
</dbReference>
<proteinExistence type="predicted"/>
<evidence type="ECO:0000313" key="4">
    <source>
        <dbReference type="EMBL" id="CAE7142575.1"/>
    </source>
</evidence>